<dbReference type="EMBL" id="CP019791">
    <property type="protein sequence ID" value="AQT68847.1"/>
    <property type="molecule type" value="Genomic_DNA"/>
</dbReference>
<evidence type="ECO:0000313" key="2">
    <source>
        <dbReference type="EMBL" id="AQT68847.1"/>
    </source>
</evidence>
<dbReference type="RefSeq" id="WP_146662185.1">
    <property type="nucleotide sequence ID" value="NZ_CP019791.1"/>
</dbReference>
<dbReference type="Proteomes" id="UP000189674">
    <property type="component" value="Chromosome"/>
</dbReference>
<dbReference type="KEGG" id="alus:STSP2_02023"/>
<keyword evidence="3" id="KW-1185">Reference proteome</keyword>
<proteinExistence type="predicted"/>
<feature type="coiled-coil region" evidence="1">
    <location>
        <begin position="183"/>
        <end position="210"/>
    </location>
</feature>
<reference evidence="3" key="1">
    <citation type="submission" date="2017-02" db="EMBL/GenBank/DDBJ databases">
        <title>Comparative genomics and description of representatives of a novel lineage of planctomycetes thriving in anoxic sediments.</title>
        <authorList>
            <person name="Spring S."/>
            <person name="Bunk B."/>
            <person name="Sproer C."/>
        </authorList>
    </citation>
    <scope>NUCLEOTIDE SEQUENCE [LARGE SCALE GENOMIC DNA]</scope>
    <source>
        <strain evidence="3">ST-NAGAB-D1</strain>
    </source>
</reference>
<evidence type="ECO:0000313" key="3">
    <source>
        <dbReference type="Proteomes" id="UP000189674"/>
    </source>
</evidence>
<name>A0A1U9NM15_9BACT</name>
<protein>
    <submittedName>
        <fullName evidence="2">Uncharacterized protein</fullName>
    </submittedName>
</protein>
<accession>A0A1U9NM15</accession>
<evidence type="ECO:0000256" key="1">
    <source>
        <dbReference type="SAM" id="Coils"/>
    </source>
</evidence>
<sequence length="257" mass="29452">MISLKQAENTLLAYSQSMFPKMLLGVLSPGGKIPKYIKNGSLPICVMCKQLVRDPNYCQQFYNSCDFNRHGTVRCPFGVHLEYVASEHTKQPLAFFVQKSFTETSLLREFEKNLPRKKKKIFKRAKVESRDKKCEFREHALFRLLQVGETLLAGRVAAPMRALSHQLLTPVQAVMSDLKFFRYQRKSDENEEAEEILQLMNDNVAEINSITKQIHILLSEELSPSPQSIRRVTDLPPNYVPASVRELSFSSVVYCCS</sequence>
<keyword evidence="1" id="KW-0175">Coiled coil</keyword>
<gene>
    <name evidence="2" type="ORF">STSP2_02023</name>
</gene>
<organism evidence="2 3">
    <name type="scientific">Anaerohalosphaera lusitana</name>
    <dbReference type="NCBI Taxonomy" id="1936003"/>
    <lineage>
        <taxon>Bacteria</taxon>
        <taxon>Pseudomonadati</taxon>
        <taxon>Planctomycetota</taxon>
        <taxon>Phycisphaerae</taxon>
        <taxon>Sedimentisphaerales</taxon>
        <taxon>Anaerohalosphaeraceae</taxon>
        <taxon>Anaerohalosphaera</taxon>
    </lineage>
</organism>
<dbReference type="AlphaFoldDB" id="A0A1U9NM15"/>